<sequence length="70" mass="8206">MIQHVHGQDMKGIWQMKQLLYNTLAVNNRTRKILKRMLNSRLWLSSDSKLEKSHDDLQSQGSSGPDWELL</sequence>
<evidence type="ECO:0000256" key="1">
    <source>
        <dbReference type="SAM" id="MobiDB-lite"/>
    </source>
</evidence>
<dbReference type="AlphaFoldDB" id="A0AAV7G695"/>
<keyword evidence="3" id="KW-1185">Reference proteome</keyword>
<evidence type="ECO:0000313" key="3">
    <source>
        <dbReference type="Proteomes" id="UP000775213"/>
    </source>
</evidence>
<protein>
    <submittedName>
        <fullName evidence="2">Uncharacterized protein</fullName>
    </submittedName>
</protein>
<comment type="caution">
    <text evidence="2">The sequence shown here is derived from an EMBL/GenBank/DDBJ whole genome shotgun (WGS) entry which is preliminary data.</text>
</comment>
<dbReference type="Proteomes" id="UP000775213">
    <property type="component" value="Unassembled WGS sequence"/>
</dbReference>
<feature type="region of interest" description="Disordered" evidence="1">
    <location>
        <begin position="49"/>
        <end position="70"/>
    </location>
</feature>
<name>A0AAV7G695_DENCH</name>
<evidence type="ECO:0000313" key="2">
    <source>
        <dbReference type="EMBL" id="KAH0451022.1"/>
    </source>
</evidence>
<proteinExistence type="predicted"/>
<dbReference type="EMBL" id="JAGFBR010000018">
    <property type="protein sequence ID" value="KAH0451022.1"/>
    <property type="molecule type" value="Genomic_DNA"/>
</dbReference>
<gene>
    <name evidence="2" type="ORF">IEQ34_021714</name>
</gene>
<organism evidence="2 3">
    <name type="scientific">Dendrobium chrysotoxum</name>
    <name type="common">Orchid</name>
    <dbReference type="NCBI Taxonomy" id="161865"/>
    <lineage>
        <taxon>Eukaryota</taxon>
        <taxon>Viridiplantae</taxon>
        <taxon>Streptophyta</taxon>
        <taxon>Embryophyta</taxon>
        <taxon>Tracheophyta</taxon>
        <taxon>Spermatophyta</taxon>
        <taxon>Magnoliopsida</taxon>
        <taxon>Liliopsida</taxon>
        <taxon>Asparagales</taxon>
        <taxon>Orchidaceae</taxon>
        <taxon>Epidendroideae</taxon>
        <taxon>Malaxideae</taxon>
        <taxon>Dendrobiinae</taxon>
        <taxon>Dendrobium</taxon>
    </lineage>
</organism>
<accession>A0AAV7G695</accession>
<reference evidence="2 3" key="1">
    <citation type="journal article" date="2021" name="Hortic Res">
        <title>Chromosome-scale assembly of the Dendrobium chrysotoxum genome enhances the understanding of orchid evolution.</title>
        <authorList>
            <person name="Zhang Y."/>
            <person name="Zhang G.Q."/>
            <person name="Zhang D."/>
            <person name="Liu X.D."/>
            <person name="Xu X.Y."/>
            <person name="Sun W.H."/>
            <person name="Yu X."/>
            <person name="Zhu X."/>
            <person name="Wang Z.W."/>
            <person name="Zhao X."/>
            <person name="Zhong W.Y."/>
            <person name="Chen H."/>
            <person name="Yin W.L."/>
            <person name="Huang T."/>
            <person name="Niu S.C."/>
            <person name="Liu Z.J."/>
        </authorList>
    </citation>
    <scope>NUCLEOTIDE SEQUENCE [LARGE SCALE GENOMIC DNA]</scope>
    <source>
        <strain evidence="2">Lindl</strain>
    </source>
</reference>